<dbReference type="Pfam" id="PF04519">
    <property type="entry name" value="Bactofilin"/>
    <property type="match status" value="1"/>
</dbReference>
<sequence length="189" mass="20560">MADINKLETLHKGLESDGKQVFLKTPDRVGDNPNKMVIGSGTSFKGSDINTDYIEIYGKVETSVRSKVIFVGSSAEIIGPVSCDQIEIHGSVSGAIEANGKVIIKKTATVVGTLRYQSVSVDEGASVYSDFHCTKADQPLLDRISKLKKTINVVNINMKASDSPDNKKPGESDKEILKPEKETKKKRSF</sequence>
<dbReference type="EMBL" id="UINC01230409">
    <property type="protein sequence ID" value="SVE62529.1"/>
    <property type="molecule type" value="Genomic_DNA"/>
</dbReference>
<gene>
    <name evidence="2" type="ORF">METZ01_LOCUS515383</name>
</gene>
<dbReference type="PANTHER" id="PTHR35024">
    <property type="entry name" value="HYPOTHETICAL CYTOSOLIC PROTEIN"/>
    <property type="match status" value="1"/>
</dbReference>
<evidence type="ECO:0000313" key="2">
    <source>
        <dbReference type="EMBL" id="SVE62529.1"/>
    </source>
</evidence>
<dbReference type="InterPro" id="IPR007607">
    <property type="entry name" value="BacA/B"/>
</dbReference>
<proteinExistence type="predicted"/>
<protein>
    <recommendedName>
        <fullName evidence="3">Polymer-forming cytoskeletal protein</fullName>
    </recommendedName>
</protein>
<organism evidence="2">
    <name type="scientific">marine metagenome</name>
    <dbReference type="NCBI Taxonomy" id="408172"/>
    <lineage>
        <taxon>unclassified sequences</taxon>
        <taxon>metagenomes</taxon>
        <taxon>ecological metagenomes</taxon>
    </lineage>
</organism>
<dbReference type="AlphaFoldDB" id="A0A383F0S3"/>
<dbReference type="PANTHER" id="PTHR35024:SF4">
    <property type="entry name" value="POLYMER-FORMING CYTOSKELETAL PROTEIN"/>
    <property type="match status" value="1"/>
</dbReference>
<feature type="non-terminal residue" evidence="2">
    <location>
        <position position="189"/>
    </location>
</feature>
<accession>A0A383F0S3</accession>
<evidence type="ECO:0000256" key="1">
    <source>
        <dbReference type="SAM" id="MobiDB-lite"/>
    </source>
</evidence>
<reference evidence="2" key="1">
    <citation type="submission" date="2018-05" db="EMBL/GenBank/DDBJ databases">
        <authorList>
            <person name="Lanie J.A."/>
            <person name="Ng W.-L."/>
            <person name="Kazmierczak K.M."/>
            <person name="Andrzejewski T.M."/>
            <person name="Davidsen T.M."/>
            <person name="Wayne K.J."/>
            <person name="Tettelin H."/>
            <person name="Glass J.I."/>
            <person name="Rusch D."/>
            <person name="Podicherti R."/>
            <person name="Tsui H.-C.T."/>
            <person name="Winkler M.E."/>
        </authorList>
    </citation>
    <scope>NUCLEOTIDE SEQUENCE</scope>
</reference>
<evidence type="ECO:0008006" key="3">
    <source>
        <dbReference type="Google" id="ProtNLM"/>
    </source>
</evidence>
<feature type="compositionally biased region" description="Basic and acidic residues" evidence="1">
    <location>
        <begin position="162"/>
        <end position="183"/>
    </location>
</feature>
<name>A0A383F0S3_9ZZZZ</name>
<feature type="region of interest" description="Disordered" evidence="1">
    <location>
        <begin position="159"/>
        <end position="189"/>
    </location>
</feature>